<keyword evidence="2 7" id="KW-0963">Cytoplasm</keyword>
<dbReference type="PATRIC" id="fig|742817.3.peg.1860"/>
<keyword evidence="6 7" id="KW-0804">Transcription</keyword>
<gene>
    <name evidence="7" type="primary">mraZ</name>
    <name evidence="9" type="ORF">HMPREF9449_01743</name>
</gene>
<dbReference type="InterPro" id="IPR007159">
    <property type="entry name" value="SpoVT-AbrB_dom"/>
</dbReference>
<dbReference type="InterPro" id="IPR003444">
    <property type="entry name" value="MraZ"/>
</dbReference>
<evidence type="ECO:0000256" key="1">
    <source>
        <dbReference type="ARBA" id="ARBA00013860"/>
    </source>
</evidence>
<accession>H1DHK7</accession>
<dbReference type="eggNOG" id="COG2001">
    <property type="taxonomic scope" value="Bacteria"/>
</dbReference>
<comment type="similarity">
    <text evidence="7">Belongs to the MraZ family.</text>
</comment>
<evidence type="ECO:0000256" key="6">
    <source>
        <dbReference type="ARBA" id="ARBA00023163"/>
    </source>
</evidence>
<proteinExistence type="inferred from homology"/>
<feature type="domain" description="SpoVT-AbrB" evidence="8">
    <location>
        <begin position="96"/>
        <end position="139"/>
    </location>
</feature>
<evidence type="ECO:0000256" key="4">
    <source>
        <dbReference type="ARBA" id="ARBA00023015"/>
    </source>
</evidence>
<evidence type="ECO:0000256" key="2">
    <source>
        <dbReference type="ARBA" id="ARBA00022490"/>
    </source>
</evidence>
<keyword evidence="4 7" id="KW-0805">Transcription regulation</keyword>
<dbReference type="PROSITE" id="PS51740">
    <property type="entry name" value="SPOVT_ABRB"/>
    <property type="match status" value="2"/>
</dbReference>
<dbReference type="AlphaFoldDB" id="H1DHK7"/>
<dbReference type="InterPro" id="IPR020603">
    <property type="entry name" value="MraZ_dom"/>
</dbReference>
<keyword evidence="10" id="KW-1185">Reference proteome</keyword>
<dbReference type="InterPro" id="IPR035642">
    <property type="entry name" value="MraZ_N"/>
</dbReference>
<dbReference type="GO" id="GO:0009295">
    <property type="term" value="C:nucleoid"/>
    <property type="evidence" value="ECO:0007669"/>
    <property type="project" value="UniProtKB-SubCell"/>
</dbReference>
<keyword evidence="5 7" id="KW-0238">DNA-binding</keyword>
<dbReference type="Gene3D" id="3.40.1550.20">
    <property type="entry name" value="Transcriptional regulator MraZ domain"/>
    <property type="match status" value="1"/>
</dbReference>
<keyword evidence="3" id="KW-0677">Repeat</keyword>
<dbReference type="SUPFAM" id="SSF89447">
    <property type="entry name" value="AbrB/MazE/MraZ-like"/>
    <property type="match status" value="1"/>
</dbReference>
<dbReference type="CDD" id="cd16320">
    <property type="entry name" value="MraZ_N"/>
    <property type="match status" value="1"/>
</dbReference>
<organism evidence="9 10">
    <name type="scientific">Odoribacter laneus YIT 12061</name>
    <dbReference type="NCBI Taxonomy" id="742817"/>
    <lineage>
        <taxon>Bacteria</taxon>
        <taxon>Pseudomonadati</taxon>
        <taxon>Bacteroidota</taxon>
        <taxon>Bacteroidia</taxon>
        <taxon>Bacteroidales</taxon>
        <taxon>Odoribacteraceae</taxon>
        <taxon>Odoribacter</taxon>
    </lineage>
</organism>
<dbReference type="EMBL" id="ADMC01000023">
    <property type="protein sequence ID" value="EHP47136.1"/>
    <property type="molecule type" value="Genomic_DNA"/>
</dbReference>
<evidence type="ECO:0000313" key="9">
    <source>
        <dbReference type="EMBL" id="EHP47136.1"/>
    </source>
</evidence>
<dbReference type="GO" id="GO:2000143">
    <property type="term" value="P:negative regulation of DNA-templated transcription initiation"/>
    <property type="evidence" value="ECO:0007669"/>
    <property type="project" value="TreeGrafter"/>
</dbReference>
<dbReference type="HOGENOM" id="CLU_107907_0_1_10"/>
<reference evidence="9 10" key="1">
    <citation type="submission" date="2012-01" db="EMBL/GenBank/DDBJ databases">
        <title>The Genome Sequence of Odoribacter laneus YIT 12061.</title>
        <authorList>
            <consortium name="The Broad Institute Genome Sequencing Platform"/>
            <person name="Earl A."/>
            <person name="Ward D."/>
            <person name="Feldgarden M."/>
            <person name="Gevers D."/>
            <person name="Morotomi M."/>
            <person name="Young S.K."/>
            <person name="Zeng Q."/>
            <person name="Gargeya S."/>
            <person name="Fitzgerald M."/>
            <person name="Haas B."/>
            <person name="Abouelleil A."/>
            <person name="Alvarado L."/>
            <person name="Arachchi H.M."/>
            <person name="Berlin A."/>
            <person name="Chapman S.B."/>
            <person name="Gearin G."/>
            <person name="Goldberg J."/>
            <person name="Griggs A."/>
            <person name="Gujja S."/>
            <person name="Hansen M."/>
            <person name="Heiman D."/>
            <person name="Howarth C."/>
            <person name="Larimer J."/>
            <person name="Lui A."/>
            <person name="MacDonald P.J.P."/>
            <person name="McCowen C."/>
            <person name="Montmayeur A."/>
            <person name="Murphy C."/>
            <person name="Neiman D."/>
            <person name="Pearson M."/>
            <person name="Priest M."/>
            <person name="Roberts A."/>
            <person name="Saif S."/>
            <person name="Shea T."/>
            <person name="Sisk P."/>
            <person name="Stolte C."/>
            <person name="Sykes S."/>
            <person name="Wortman J."/>
            <person name="Nusbaum C."/>
            <person name="Birren B."/>
        </authorList>
    </citation>
    <scope>NUCLEOTIDE SEQUENCE [LARGE SCALE GENOMIC DNA]</scope>
    <source>
        <strain evidence="9 10">YIT 12061</strain>
    </source>
</reference>
<dbReference type="GO" id="GO:0003700">
    <property type="term" value="F:DNA-binding transcription factor activity"/>
    <property type="evidence" value="ECO:0007669"/>
    <property type="project" value="UniProtKB-UniRule"/>
</dbReference>
<feature type="domain" description="SpoVT-AbrB" evidence="8">
    <location>
        <begin position="19"/>
        <end position="66"/>
    </location>
</feature>
<dbReference type="GO" id="GO:0005737">
    <property type="term" value="C:cytoplasm"/>
    <property type="evidence" value="ECO:0007669"/>
    <property type="project" value="UniProtKB-UniRule"/>
</dbReference>
<dbReference type="Proteomes" id="UP000004892">
    <property type="component" value="Unassembled WGS sequence"/>
</dbReference>
<dbReference type="InterPro" id="IPR035644">
    <property type="entry name" value="MraZ_C"/>
</dbReference>
<dbReference type="InterPro" id="IPR037914">
    <property type="entry name" value="SpoVT-AbrB_sf"/>
</dbReference>
<comment type="subunit">
    <text evidence="7">Forms oligomers.</text>
</comment>
<evidence type="ECO:0000259" key="8">
    <source>
        <dbReference type="PROSITE" id="PS51740"/>
    </source>
</evidence>
<dbReference type="CDD" id="cd16321">
    <property type="entry name" value="MraZ_C"/>
    <property type="match status" value="1"/>
</dbReference>
<dbReference type="InterPro" id="IPR038619">
    <property type="entry name" value="MraZ_sf"/>
</dbReference>
<dbReference type="Pfam" id="PF02381">
    <property type="entry name" value="MraZ"/>
    <property type="match status" value="2"/>
</dbReference>
<dbReference type="PANTHER" id="PTHR34701:SF1">
    <property type="entry name" value="TRANSCRIPTIONAL REGULATOR MRAZ"/>
    <property type="match status" value="1"/>
</dbReference>
<name>H1DHK7_9BACT</name>
<evidence type="ECO:0000256" key="3">
    <source>
        <dbReference type="ARBA" id="ARBA00022737"/>
    </source>
</evidence>
<dbReference type="GO" id="GO:0000976">
    <property type="term" value="F:transcription cis-regulatory region binding"/>
    <property type="evidence" value="ECO:0007669"/>
    <property type="project" value="TreeGrafter"/>
</dbReference>
<dbReference type="HAMAP" id="MF_01008">
    <property type="entry name" value="MraZ"/>
    <property type="match status" value="1"/>
</dbReference>
<dbReference type="PANTHER" id="PTHR34701">
    <property type="entry name" value="TRANSCRIPTIONAL REGULATOR MRAZ"/>
    <property type="match status" value="1"/>
</dbReference>
<evidence type="ECO:0000313" key="10">
    <source>
        <dbReference type="Proteomes" id="UP000004892"/>
    </source>
</evidence>
<comment type="subcellular location">
    <subcellularLocation>
        <location evidence="7">Cytoplasm</location>
        <location evidence="7">Nucleoid</location>
    </subcellularLocation>
</comment>
<comment type="caution">
    <text evidence="9">The sequence shown here is derived from an EMBL/GenBank/DDBJ whole genome shotgun (WGS) entry which is preliminary data.</text>
</comment>
<evidence type="ECO:0000256" key="5">
    <source>
        <dbReference type="ARBA" id="ARBA00023125"/>
    </source>
</evidence>
<sequence>MFYLSTAKKKKEMLSFIGEYSCRADNKYRVVVPSPFRKIMEAGQQEVFVLRKNIFEACIDMYPYKEWEMLVADLRGKLNLFDRTHAAFLRELYRGTQQVEMDGNGRILLPRRMLEEMGVEKEIVLAGMDTKIELWGAKAYAGIGMKGEDFAGLTQQIFGSGR</sequence>
<dbReference type="STRING" id="742817.HMPREF9449_01743"/>
<protein>
    <recommendedName>
        <fullName evidence="1 7">Transcriptional regulator MraZ</fullName>
    </recommendedName>
</protein>
<evidence type="ECO:0000256" key="7">
    <source>
        <dbReference type="HAMAP-Rule" id="MF_01008"/>
    </source>
</evidence>